<evidence type="ECO:0000256" key="6">
    <source>
        <dbReference type="ARBA" id="ARBA00023239"/>
    </source>
</evidence>
<feature type="domain" description="Aminotransferase class I/classII large" evidence="10">
    <location>
        <begin position="150"/>
        <end position="404"/>
    </location>
</feature>
<comment type="caution">
    <text evidence="11">The sequence shown here is derived from an EMBL/GenBank/DDBJ whole genome shotgun (WGS) entry which is preliminary data.</text>
</comment>
<dbReference type="Gene3D" id="3.40.640.10">
    <property type="entry name" value="Type I PLP-dependent aspartate aminotransferase-like (Major domain)"/>
    <property type="match status" value="1"/>
</dbReference>
<evidence type="ECO:0000256" key="2">
    <source>
        <dbReference type="ARBA" id="ARBA00007441"/>
    </source>
</evidence>
<dbReference type="InterPro" id="IPR015424">
    <property type="entry name" value="PyrdxlP-dep_Trfase"/>
</dbReference>
<dbReference type="EMBL" id="JAKOGI010000226">
    <property type="protein sequence ID" value="KAJ8439271.1"/>
    <property type="molecule type" value="Genomic_DNA"/>
</dbReference>
<dbReference type="PANTHER" id="PTHR43795">
    <property type="entry name" value="BIFUNCTIONAL ASPARTATE AMINOTRANSFERASE AND GLUTAMATE/ASPARTATE-PREPHENATE AMINOTRANSFERASE-RELATED"/>
    <property type="match status" value="1"/>
</dbReference>
<comment type="similarity">
    <text evidence="2">Belongs to the class-I pyridoxal-phosphate-dependent aminotransferase family.</text>
</comment>
<evidence type="ECO:0000259" key="10">
    <source>
        <dbReference type="Pfam" id="PF00155"/>
    </source>
</evidence>
<dbReference type="InterPro" id="IPR015421">
    <property type="entry name" value="PyrdxlP-dep_Trfase_major"/>
</dbReference>
<evidence type="ECO:0000256" key="3">
    <source>
        <dbReference type="ARBA" id="ARBA00022666"/>
    </source>
</evidence>
<dbReference type="GO" id="GO:0008483">
    <property type="term" value="F:transaminase activity"/>
    <property type="evidence" value="ECO:0007669"/>
    <property type="project" value="TreeGrafter"/>
</dbReference>
<reference evidence="11" key="1">
    <citation type="submission" date="2022-04" db="EMBL/GenBank/DDBJ databases">
        <title>Carnegiea gigantea Genome sequencing and assembly v2.</title>
        <authorList>
            <person name="Copetti D."/>
            <person name="Sanderson M.J."/>
            <person name="Burquez A."/>
            <person name="Wojciechowski M.F."/>
        </authorList>
    </citation>
    <scope>NUCLEOTIDE SEQUENCE</scope>
    <source>
        <strain evidence="11">SGP5-SGP5p</strain>
        <tissue evidence="11">Aerial part</tissue>
    </source>
</reference>
<dbReference type="CDD" id="cd00609">
    <property type="entry name" value="AAT_like"/>
    <property type="match status" value="1"/>
</dbReference>
<accession>A0A9Q1K8G1</accession>
<dbReference type="Gene3D" id="3.90.1150.10">
    <property type="entry name" value="Aspartate Aminotransferase, domain 1"/>
    <property type="match status" value="1"/>
</dbReference>
<evidence type="ECO:0000256" key="4">
    <source>
        <dbReference type="ARBA" id="ARBA00022691"/>
    </source>
</evidence>
<keyword evidence="3" id="KW-0266">Ethylene biosynthesis</keyword>
<dbReference type="OrthoDB" id="691673at2759"/>
<sequence length="467" mass="52183">MVGALLSKIAQGNGHGEESAYFDGWKAYENDPFNPTSNPHGVIQMGLAENQLCFDLVREWILKNPAASICTVEGVKDFQDTAIFQDYHGLPEFRNAVARFMEKVRGNRVKFDPNRIVMSGGATGAHELMAFCLADPDDAFLVPTPYYPGSNDFKITRSALEEAYNHAQEAKIKVKGLLITNPSNPLGTVLDKETLTSILAFTHEKNIHLVCDEIYGATVFGPPDFTSISEIVTHENHKPELIHLVYSLSKDLGFPGFRVGIVYSYNDDVVNCARKMSSFGLVSTQTQKLIASMLSDKVFVEMFLEESRKRLARRHKLFTWGLSIVGIHCLRSNGGLFVWMDLRHLIKDLNPTVEAELALWKVIINEVKINVSPGSSFHCSEPGWFRVCIANMSDDTMEVALTRIRNFVVQKTGMVKPHVLTSGKRKCTWQNKLQLRLSSKRLEDIMGVSQIGSPHSPLPQSPLVRAT</sequence>
<keyword evidence="5" id="KW-0663">Pyridoxal phosphate</keyword>
<evidence type="ECO:0000256" key="9">
    <source>
        <dbReference type="ARBA" id="ARBA00049554"/>
    </source>
</evidence>
<dbReference type="InterPro" id="IPR004839">
    <property type="entry name" value="Aminotransferase_I/II_large"/>
</dbReference>
<keyword evidence="6" id="KW-0456">Lyase</keyword>
<dbReference type="Pfam" id="PF00155">
    <property type="entry name" value="Aminotran_1_2"/>
    <property type="match status" value="2"/>
</dbReference>
<dbReference type="InterPro" id="IPR004838">
    <property type="entry name" value="NHTrfase_class1_PyrdxlP-BS"/>
</dbReference>
<organism evidence="11 12">
    <name type="scientific">Carnegiea gigantea</name>
    <dbReference type="NCBI Taxonomy" id="171969"/>
    <lineage>
        <taxon>Eukaryota</taxon>
        <taxon>Viridiplantae</taxon>
        <taxon>Streptophyta</taxon>
        <taxon>Embryophyta</taxon>
        <taxon>Tracheophyta</taxon>
        <taxon>Spermatophyta</taxon>
        <taxon>Magnoliopsida</taxon>
        <taxon>eudicotyledons</taxon>
        <taxon>Gunneridae</taxon>
        <taxon>Pentapetalae</taxon>
        <taxon>Caryophyllales</taxon>
        <taxon>Cactineae</taxon>
        <taxon>Cactaceae</taxon>
        <taxon>Cactoideae</taxon>
        <taxon>Echinocereeae</taxon>
        <taxon>Carnegiea</taxon>
    </lineage>
</organism>
<evidence type="ECO:0000313" key="12">
    <source>
        <dbReference type="Proteomes" id="UP001153076"/>
    </source>
</evidence>
<dbReference type="EC" id="4.4.1.14" evidence="8"/>
<dbReference type="Proteomes" id="UP001153076">
    <property type="component" value="Unassembled WGS sequence"/>
</dbReference>
<evidence type="ECO:0000256" key="1">
    <source>
        <dbReference type="ARBA" id="ARBA00001933"/>
    </source>
</evidence>
<evidence type="ECO:0000256" key="5">
    <source>
        <dbReference type="ARBA" id="ARBA00022898"/>
    </source>
</evidence>
<dbReference type="GO" id="GO:0030170">
    <property type="term" value="F:pyridoxal phosphate binding"/>
    <property type="evidence" value="ECO:0007669"/>
    <property type="project" value="InterPro"/>
</dbReference>
<comment type="catalytic activity">
    <reaction evidence="9">
        <text>S-adenosyl-L-methionine = 1-aminocyclopropane-1-carboxylate + S-methyl-5'-thioadenosine + H(+)</text>
        <dbReference type="Rhea" id="RHEA:21744"/>
        <dbReference type="ChEBI" id="CHEBI:15378"/>
        <dbReference type="ChEBI" id="CHEBI:17509"/>
        <dbReference type="ChEBI" id="CHEBI:58360"/>
        <dbReference type="ChEBI" id="CHEBI:59789"/>
        <dbReference type="EC" id="4.4.1.14"/>
    </reaction>
</comment>
<keyword evidence="12" id="KW-1185">Reference proteome</keyword>
<keyword evidence="4" id="KW-0949">S-adenosyl-L-methionine</keyword>
<dbReference type="SUPFAM" id="SSF53383">
    <property type="entry name" value="PLP-dependent transferases"/>
    <property type="match status" value="1"/>
</dbReference>
<comment type="pathway">
    <text evidence="7">Alkene biosynthesis; ethylene biosynthesis via S-adenosyl-L-methionine; ethylene from S-adenosyl-L-methionine: step 1/2.</text>
</comment>
<dbReference type="GO" id="GO:0016847">
    <property type="term" value="F:1-aminocyclopropane-1-carboxylate synthase activity"/>
    <property type="evidence" value="ECO:0007669"/>
    <property type="project" value="UniProtKB-EC"/>
</dbReference>
<evidence type="ECO:0000256" key="7">
    <source>
        <dbReference type="ARBA" id="ARBA00037888"/>
    </source>
</evidence>
<gene>
    <name evidence="11" type="ORF">Cgig2_030206</name>
</gene>
<comment type="cofactor">
    <cofactor evidence="1">
        <name>pyridoxal 5'-phosphate</name>
        <dbReference type="ChEBI" id="CHEBI:597326"/>
    </cofactor>
</comment>
<dbReference type="PANTHER" id="PTHR43795:SF6">
    <property type="entry name" value="1-AMINOCYCLOPROPANE-1-CARBOXYLATE SYNTHASE 6"/>
    <property type="match status" value="1"/>
</dbReference>
<dbReference type="AlphaFoldDB" id="A0A9Q1K8G1"/>
<evidence type="ECO:0000313" key="11">
    <source>
        <dbReference type="EMBL" id="KAJ8439271.1"/>
    </source>
</evidence>
<dbReference type="InterPro" id="IPR015422">
    <property type="entry name" value="PyrdxlP-dep_Trfase_small"/>
</dbReference>
<proteinExistence type="inferred from homology"/>
<evidence type="ECO:0000256" key="8">
    <source>
        <dbReference type="ARBA" id="ARBA00039053"/>
    </source>
</evidence>
<dbReference type="PRINTS" id="PR00753">
    <property type="entry name" value="ACCSYNTHASE"/>
</dbReference>
<protein>
    <recommendedName>
        <fullName evidence="8">1-aminocyclopropane-1-carboxylate synthase</fullName>
        <ecNumber evidence="8">4.4.1.14</ecNumber>
    </recommendedName>
</protein>
<dbReference type="GO" id="GO:0009693">
    <property type="term" value="P:ethylene biosynthetic process"/>
    <property type="evidence" value="ECO:0007669"/>
    <property type="project" value="UniProtKB-KW"/>
</dbReference>
<name>A0A9Q1K8G1_9CARY</name>
<dbReference type="PROSITE" id="PS00105">
    <property type="entry name" value="AA_TRANSFER_CLASS_1"/>
    <property type="match status" value="1"/>
</dbReference>
<dbReference type="InterPro" id="IPR050478">
    <property type="entry name" value="Ethylene_sulfur-biosynth"/>
</dbReference>
<feature type="domain" description="Aminotransferase class I/classII large" evidence="10">
    <location>
        <begin position="43"/>
        <end position="148"/>
    </location>
</feature>